<evidence type="ECO:0000313" key="1">
    <source>
        <dbReference type="EMBL" id="TWU57428.1"/>
    </source>
</evidence>
<organism evidence="1 2">
    <name type="scientific">Rubripirellula reticaptiva</name>
    <dbReference type="NCBI Taxonomy" id="2528013"/>
    <lineage>
        <taxon>Bacteria</taxon>
        <taxon>Pseudomonadati</taxon>
        <taxon>Planctomycetota</taxon>
        <taxon>Planctomycetia</taxon>
        <taxon>Pirellulales</taxon>
        <taxon>Pirellulaceae</taxon>
        <taxon>Rubripirellula</taxon>
    </lineage>
</organism>
<protein>
    <recommendedName>
        <fullName evidence="3">Prenyltransferase and squalene oxidase repeat protein</fullName>
    </recommendedName>
</protein>
<evidence type="ECO:0008006" key="3">
    <source>
        <dbReference type="Google" id="ProtNLM"/>
    </source>
</evidence>
<accession>A0A5C6F7R8</accession>
<evidence type="ECO:0000313" key="2">
    <source>
        <dbReference type="Proteomes" id="UP000317977"/>
    </source>
</evidence>
<dbReference type="SUPFAM" id="SSF48239">
    <property type="entry name" value="Terpenoid cyclases/Protein prenyltransferases"/>
    <property type="match status" value="1"/>
</dbReference>
<dbReference type="PROSITE" id="PS51318">
    <property type="entry name" value="TAT"/>
    <property type="match status" value="1"/>
</dbReference>
<dbReference type="Proteomes" id="UP000317977">
    <property type="component" value="Unassembled WGS sequence"/>
</dbReference>
<dbReference type="AlphaFoldDB" id="A0A5C6F7R8"/>
<proteinExistence type="predicted"/>
<comment type="caution">
    <text evidence="1">The sequence shown here is derived from an EMBL/GenBank/DDBJ whole genome shotgun (WGS) entry which is preliminary data.</text>
</comment>
<dbReference type="InterPro" id="IPR006311">
    <property type="entry name" value="TAT_signal"/>
</dbReference>
<dbReference type="EMBL" id="SJPX01000001">
    <property type="protein sequence ID" value="TWU57428.1"/>
    <property type="molecule type" value="Genomic_DNA"/>
</dbReference>
<dbReference type="Gene3D" id="1.50.10.20">
    <property type="match status" value="2"/>
</dbReference>
<keyword evidence="2" id="KW-1185">Reference proteome</keyword>
<dbReference type="InterPro" id="IPR008930">
    <property type="entry name" value="Terpenoid_cyclase/PrenylTrfase"/>
</dbReference>
<dbReference type="CDD" id="cd00688">
    <property type="entry name" value="ISOPREN_C2_like"/>
    <property type="match status" value="1"/>
</dbReference>
<name>A0A5C6F7R8_9BACT</name>
<gene>
    <name evidence="1" type="ORF">Poly59_03350</name>
</gene>
<sequence length="373" mass="41292">MDWPDGLEWGQTINHSKSDSMKNSINRRDWLRAASLLTAAGGVGFGGSTSSVRAAETDRRGNWNDSIAKGLDWLARTQSSRGQWNTQVYPTAMAALAGTAMIASGSTTTQGPYAKELSRASDYLISKSRDNGLIGDPQTDSRYTYGHGFSMLFLSQILGEEGLIDRREELVQVLTKAVEFSGNAQTAAGGWGYVSAREGNDFDEGSTTITQVQGLRGCRNAGIPVSGKIIDSAKDYIYGCKNPDGGISYSSRQKGSSRPAITAAALAALYNAGDYDSQHVPEMLTYTKEQLHDISDGTRAFGHWHYTYLYYSQVVYRQGDELWKPFRDRLYDRIVSEQRPDGFWEGQIHPVYVTACNLIMMQLDRGYLPIYQR</sequence>
<reference evidence="1 2" key="1">
    <citation type="submission" date="2019-02" db="EMBL/GenBank/DDBJ databases">
        <title>Deep-cultivation of Planctomycetes and their phenomic and genomic characterization uncovers novel biology.</title>
        <authorList>
            <person name="Wiegand S."/>
            <person name="Jogler M."/>
            <person name="Boedeker C."/>
            <person name="Pinto D."/>
            <person name="Vollmers J."/>
            <person name="Rivas-Marin E."/>
            <person name="Kohn T."/>
            <person name="Peeters S.H."/>
            <person name="Heuer A."/>
            <person name="Rast P."/>
            <person name="Oberbeckmann S."/>
            <person name="Bunk B."/>
            <person name="Jeske O."/>
            <person name="Meyerdierks A."/>
            <person name="Storesund J.E."/>
            <person name="Kallscheuer N."/>
            <person name="Luecker S."/>
            <person name="Lage O.M."/>
            <person name="Pohl T."/>
            <person name="Merkel B.J."/>
            <person name="Hornburger P."/>
            <person name="Mueller R.-W."/>
            <person name="Bruemmer F."/>
            <person name="Labrenz M."/>
            <person name="Spormann A.M."/>
            <person name="Op Den Camp H."/>
            <person name="Overmann J."/>
            <person name="Amann R."/>
            <person name="Jetten M.S.M."/>
            <person name="Mascher T."/>
            <person name="Medema M.H."/>
            <person name="Devos D.P."/>
            <person name="Kaster A.-K."/>
            <person name="Ovreas L."/>
            <person name="Rohde M."/>
            <person name="Galperin M.Y."/>
            <person name="Jogler C."/>
        </authorList>
    </citation>
    <scope>NUCLEOTIDE SEQUENCE [LARGE SCALE GENOMIC DNA]</scope>
    <source>
        <strain evidence="1 2">Poly59</strain>
    </source>
</reference>